<evidence type="ECO:0000256" key="5">
    <source>
        <dbReference type="SAM" id="MobiDB-lite"/>
    </source>
</evidence>
<dbReference type="InterPro" id="IPR017441">
    <property type="entry name" value="Protein_kinase_ATP_BS"/>
</dbReference>
<comment type="similarity">
    <text evidence="1">Belongs to the protein kinase superfamily. TKL Ser/Thr protein kinase family.</text>
</comment>
<feature type="binding site" evidence="4">
    <location>
        <position position="326"/>
    </location>
    <ligand>
        <name>ATP</name>
        <dbReference type="ChEBI" id="CHEBI:30616"/>
    </ligand>
</feature>
<protein>
    <recommendedName>
        <fullName evidence="10">Protein kinase domain-containing protein</fullName>
    </recommendedName>
</protein>
<keyword evidence="4" id="KW-0067">ATP-binding</keyword>
<dbReference type="GO" id="GO:0005524">
    <property type="term" value="F:ATP binding"/>
    <property type="evidence" value="ECO:0007669"/>
    <property type="project" value="UniProtKB-UniRule"/>
</dbReference>
<keyword evidence="3" id="KW-0862">Zinc</keyword>
<evidence type="ECO:0000256" key="4">
    <source>
        <dbReference type="PROSITE-ProRule" id="PRU10141"/>
    </source>
</evidence>
<dbReference type="InterPro" id="IPR000719">
    <property type="entry name" value="Prot_kinase_dom"/>
</dbReference>
<feature type="region of interest" description="Disordered" evidence="5">
    <location>
        <begin position="51"/>
        <end position="71"/>
    </location>
</feature>
<dbReference type="Gene3D" id="3.30.60.20">
    <property type="match status" value="1"/>
</dbReference>
<dbReference type="EMBL" id="CAJFCW020000003">
    <property type="protein sequence ID" value="CAG9104641.1"/>
    <property type="molecule type" value="Genomic_DNA"/>
</dbReference>
<evidence type="ECO:0000313" key="8">
    <source>
        <dbReference type="EMBL" id="CAD5215720.1"/>
    </source>
</evidence>
<feature type="region of interest" description="Disordered" evidence="5">
    <location>
        <begin position="229"/>
        <end position="264"/>
    </location>
</feature>
<dbReference type="PANTHER" id="PTHR23257">
    <property type="entry name" value="SERINE-THREONINE PROTEIN KINASE"/>
    <property type="match status" value="1"/>
</dbReference>
<dbReference type="InterPro" id="IPR002219">
    <property type="entry name" value="PKC_DAG/PE"/>
</dbReference>
<sequence length="586" mass="66029">MNDEKKDGSEVVNCADLNLKETKFASLNNCRQEASTSASCSTLPRQIRFSETSPTVKTSSPRPQVDGKPNMVRLTMPTHNIPHVWSDKRCKNPNKRKCGVCGGTMGFFSTYEKCRSCKICVHIECKPRVQDNCGLTSKHFKEILTHMVISARQDNWASPSIGTSKSMNDMPVIQYNEVQTPTVADSSSSTNSSAPSTPAFVNQVGPVPTIAVHPPSTSTTAYDRLAAPPRTADLPSRSKQFTFPDVPNSSGNESDSAHSTTSNGTIHFGGHKWDRRAWNMFTIRHGSMSWKDVTIPIKDIIINKIIGSGRFGDVYDVEHFGTVAIKFPHMDHVDPEKRIEAFKQETACFQNARHENLIFFVGYTMDASMLGVVTERIRGPSLYTIIHEDSLSHRIDFNDILDYAKQICQGMSYLHTKNIAHKDLRTKNIFVENRKAVITDFGLFNIKRLAYPKCTHGFLVPINWVSYQAPEVLRSLTPSLDPIYFNEKTDVYSFGTVWYELIAQKFPFNNLNSEVIIWQICNEGKAPIGKINVCREAKVLLMQCWALKPHDRKPFVDVLKSLESMPRKALRRSPSFPVCKSFESIF</sequence>
<keyword evidence="4" id="KW-0547">Nucleotide-binding</keyword>
<gene>
    <name evidence="8" type="ORF">BOKJ2_LOCUS6234</name>
</gene>
<dbReference type="PROSITE" id="PS50081">
    <property type="entry name" value="ZF_DAG_PE_2"/>
    <property type="match status" value="1"/>
</dbReference>
<feature type="compositionally biased region" description="Polar residues" evidence="5">
    <location>
        <begin position="51"/>
        <end position="62"/>
    </location>
</feature>
<feature type="domain" description="Protein kinase" evidence="6">
    <location>
        <begin position="300"/>
        <end position="576"/>
    </location>
</feature>
<dbReference type="InterPro" id="IPR046349">
    <property type="entry name" value="C1-like_sf"/>
</dbReference>
<dbReference type="InterPro" id="IPR050167">
    <property type="entry name" value="Ser_Thr_protein_kinase"/>
</dbReference>
<reference evidence="8" key="1">
    <citation type="submission" date="2020-09" db="EMBL/GenBank/DDBJ databases">
        <authorList>
            <person name="Kikuchi T."/>
        </authorList>
    </citation>
    <scope>NUCLEOTIDE SEQUENCE</scope>
    <source>
        <strain evidence="8">SH1</strain>
    </source>
</reference>
<dbReference type="GO" id="GO:0046872">
    <property type="term" value="F:metal ion binding"/>
    <property type="evidence" value="ECO:0007669"/>
    <property type="project" value="UniProtKB-KW"/>
</dbReference>
<dbReference type="Gene3D" id="1.10.510.10">
    <property type="entry name" value="Transferase(Phosphotransferase) domain 1"/>
    <property type="match status" value="1"/>
</dbReference>
<dbReference type="Pfam" id="PF07714">
    <property type="entry name" value="PK_Tyr_Ser-Thr"/>
    <property type="match status" value="1"/>
</dbReference>
<dbReference type="InterPro" id="IPR011009">
    <property type="entry name" value="Kinase-like_dom_sf"/>
</dbReference>
<dbReference type="OrthoDB" id="774951at2759"/>
<evidence type="ECO:0000256" key="2">
    <source>
        <dbReference type="ARBA" id="ARBA00022723"/>
    </source>
</evidence>
<feature type="compositionally biased region" description="Low complexity" evidence="5">
    <location>
        <begin position="181"/>
        <end position="199"/>
    </location>
</feature>
<dbReference type="PROSITE" id="PS50011">
    <property type="entry name" value="PROTEIN_KINASE_DOM"/>
    <property type="match status" value="1"/>
</dbReference>
<accession>A0A811KHH0</accession>
<dbReference type="SUPFAM" id="SSF56112">
    <property type="entry name" value="Protein kinase-like (PK-like)"/>
    <property type="match status" value="1"/>
</dbReference>
<dbReference type="SUPFAM" id="SSF57889">
    <property type="entry name" value="Cysteine-rich domain"/>
    <property type="match status" value="1"/>
</dbReference>
<dbReference type="Proteomes" id="UP000783686">
    <property type="component" value="Unassembled WGS sequence"/>
</dbReference>
<dbReference type="CDD" id="cd20821">
    <property type="entry name" value="C1_MgcRacGAP"/>
    <property type="match status" value="1"/>
</dbReference>
<dbReference type="InterPro" id="IPR001245">
    <property type="entry name" value="Ser-Thr/Tyr_kinase_cat_dom"/>
</dbReference>
<dbReference type="PROSITE" id="PS00107">
    <property type="entry name" value="PROTEIN_KINASE_ATP"/>
    <property type="match status" value="1"/>
</dbReference>
<name>A0A811KHH0_9BILA</name>
<feature type="region of interest" description="Disordered" evidence="5">
    <location>
        <begin position="181"/>
        <end position="201"/>
    </location>
</feature>
<dbReference type="AlphaFoldDB" id="A0A811KHH0"/>
<feature type="domain" description="Phorbol-ester/DAG-type" evidence="7">
    <location>
        <begin position="82"/>
        <end position="133"/>
    </location>
</feature>
<keyword evidence="9" id="KW-1185">Reference proteome</keyword>
<dbReference type="GO" id="GO:0005737">
    <property type="term" value="C:cytoplasm"/>
    <property type="evidence" value="ECO:0007669"/>
    <property type="project" value="TreeGrafter"/>
</dbReference>
<keyword evidence="2" id="KW-0479">Metal-binding</keyword>
<evidence type="ECO:0000313" key="9">
    <source>
        <dbReference type="Proteomes" id="UP000614601"/>
    </source>
</evidence>
<dbReference type="EMBL" id="CAJFDH010000003">
    <property type="protein sequence ID" value="CAD5215720.1"/>
    <property type="molecule type" value="Genomic_DNA"/>
</dbReference>
<dbReference type="PANTHER" id="PTHR23257:SF963">
    <property type="entry name" value="AT08303P"/>
    <property type="match status" value="1"/>
</dbReference>
<comment type="caution">
    <text evidence="8">The sequence shown here is derived from an EMBL/GenBank/DDBJ whole genome shotgun (WGS) entry which is preliminary data.</text>
</comment>
<evidence type="ECO:0000256" key="3">
    <source>
        <dbReference type="ARBA" id="ARBA00022833"/>
    </source>
</evidence>
<proteinExistence type="inferred from homology"/>
<dbReference type="Gene3D" id="3.30.200.20">
    <property type="entry name" value="Phosphorylase Kinase, domain 1"/>
    <property type="match status" value="1"/>
</dbReference>
<evidence type="ECO:0000256" key="1">
    <source>
        <dbReference type="ARBA" id="ARBA00005843"/>
    </source>
</evidence>
<organism evidence="8 9">
    <name type="scientific">Bursaphelenchus okinawaensis</name>
    <dbReference type="NCBI Taxonomy" id="465554"/>
    <lineage>
        <taxon>Eukaryota</taxon>
        <taxon>Metazoa</taxon>
        <taxon>Ecdysozoa</taxon>
        <taxon>Nematoda</taxon>
        <taxon>Chromadorea</taxon>
        <taxon>Rhabditida</taxon>
        <taxon>Tylenchina</taxon>
        <taxon>Tylenchomorpha</taxon>
        <taxon>Aphelenchoidea</taxon>
        <taxon>Aphelenchoididae</taxon>
        <taxon>Bursaphelenchus</taxon>
    </lineage>
</organism>
<evidence type="ECO:0000259" key="7">
    <source>
        <dbReference type="PROSITE" id="PS50081"/>
    </source>
</evidence>
<dbReference type="GO" id="GO:0004672">
    <property type="term" value="F:protein kinase activity"/>
    <property type="evidence" value="ECO:0007669"/>
    <property type="project" value="InterPro"/>
</dbReference>
<dbReference type="GO" id="GO:0007265">
    <property type="term" value="P:Ras protein signal transduction"/>
    <property type="evidence" value="ECO:0007669"/>
    <property type="project" value="TreeGrafter"/>
</dbReference>
<dbReference type="Proteomes" id="UP000614601">
    <property type="component" value="Unassembled WGS sequence"/>
</dbReference>
<evidence type="ECO:0008006" key="10">
    <source>
        <dbReference type="Google" id="ProtNLM"/>
    </source>
</evidence>
<feature type="compositionally biased region" description="Polar residues" evidence="5">
    <location>
        <begin position="237"/>
        <end position="264"/>
    </location>
</feature>
<evidence type="ECO:0000259" key="6">
    <source>
        <dbReference type="PROSITE" id="PS50011"/>
    </source>
</evidence>